<protein>
    <submittedName>
        <fullName evidence="1">Signal recognition particle 9 kDa protein-domain-containing protein</fullName>
    </submittedName>
</protein>
<name>A0ACC3T988_LIPKO</name>
<keyword evidence="2" id="KW-1185">Reference proteome</keyword>
<sequence length="145" mass="15486">MLNCFPGNSFSPTGSTIIVKLYPRASSASINRDWLLQASLESRKGHAKMPAVSSATVFIHQSALLLQARPTTTKLTYSYNTSKKDQRGTLVVKTFDPISGACFRFRTRKVNDLNRILRALGGMAGVMAGTSSGAEIVASASGSAE</sequence>
<dbReference type="Proteomes" id="UP001433508">
    <property type="component" value="Unassembled WGS sequence"/>
</dbReference>
<proteinExistence type="predicted"/>
<accession>A0ACC3T988</accession>
<dbReference type="EMBL" id="MU971341">
    <property type="protein sequence ID" value="KAK9240125.1"/>
    <property type="molecule type" value="Genomic_DNA"/>
</dbReference>
<gene>
    <name evidence="1" type="ORF">V1525DRAFT_396052</name>
</gene>
<evidence type="ECO:0000313" key="1">
    <source>
        <dbReference type="EMBL" id="KAK9240125.1"/>
    </source>
</evidence>
<reference evidence="2" key="1">
    <citation type="journal article" date="2024" name="Front. Bioeng. Biotechnol.">
        <title>Genome-scale model development and genomic sequencing of the oleaginous clade Lipomyces.</title>
        <authorList>
            <person name="Czajka J.J."/>
            <person name="Han Y."/>
            <person name="Kim J."/>
            <person name="Mondo S.J."/>
            <person name="Hofstad B.A."/>
            <person name="Robles A."/>
            <person name="Haridas S."/>
            <person name="Riley R."/>
            <person name="LaButti K."/>
            <person name="Pangilinan J."/>
            <person name="Andreopoulos W."/>
            <person name="Lipzen A."/>
            <person name="Yan J."/>
            <person name="Wang M."/>
            <person name="Ng V."/>
            <person name="Grigoriev I.V."/>
            <person name="Spatafora J.W."/>
            <person name="Magnuson J.K."/>
            <person name="Baker S.E."/>
            <person name="Pomraning K.R."/>
        </authorList>
    </citation>
    <scope>NUCLEOTIDE SEQUENCE [LARGE SCALE GENOMIC DNA]</scope>
    <source>
        <strain evidence="2">CBS 7786</strain>
    </source>
</reference>
<evidence type="ECO:0000313" key="2">
    <source>
        <dbReference type="Proteomes" id="UP001433508"/>
    </source>
</evidence>
<organism evidence="1 2">
    <name type="scientific">Lipomyces kononenkoae</name>
    <name type="common">Yeast</name>
    <dbReference type="NCBI Taxonomy" id="34357"/>
    <lineage>
        <taxon>Eukaryota</taxon>
        <taxon>Fungi</taxon>
        <taxon>Dikarya</taxon>
        <taxon>Ascomycota</taxon>
        <taxon>Saccharomycotina</taxon>
        <taxon>Lipomycetes</taxon>
        <taxon>Lipomycetales</taxon>
        <taxon>Lipomycetaceae</taxon>
        <taxon>Lipomyces</taxon>
    </lineage>
</organism>
<comment type="caution">
    <text evidence="1">The sequence shown here is derived from an EMBL/GenBank/DDBJ whole genome shotgun (WGS) entry which is preliminary data.</text>
</comment>